<evidence type="ECO:0000256" key="1">
    <source>
        <dbReference type="SAM" id="MobiDB-lite"/>
    </source>
</evidence>
<evidence type="ECO:0000313" key="3">
    <source>
        <dbReference type="Proteomes" id="UP001454036"/>
    </source>
</evidence>
<comment type="caution">
    <text evidence="2">The sequence shown here is derived from an EMBL/GenBank/DDBJ whole genome shotgun (WGS) entry which is preliminary data.</text>
</comment>
<accession>A0AAV3QH72</accession>
<keyword evidence="3" id="KW-1185">Reference proteome</keyword>
<dbReference type="InterPro" id="IPR036875">
    <property type="entry name" value="Znf_CCHC_sf"/>
</dbReference>
<dbReference type="Pfam" id="PF14223">
    <property type="entry name" value="Retrotran_gag_2"/>
    <property type="match status" value="1"/>
</dbReference>
<name>A0AAV3QH72_LITER</name>
<feature type="region of interest" description="Disordered" evidence="1">
    <location>
        <begin position="185"/>
        <end position="207"/>
    </location>
</feature>
<reference evidence="2 3" key="1">
    <citation type="submission" date="2024-01" db="EMBL/GenBank/DDBJ databases">
        <title>The complete chloroplast genome sequence of Lithospermum erythrorhizon: insights into the phylogenetic relationship among Boraginaceae species and the maternal lineages of purple gromwells.</title>
        <authorList>
            <person name="Okada T."/>
            <person name="Watanabe K."/>
        </authorList>
    </citation>
    <scope>NUCLEOTIDE SEQUENCE [LARGE SCALE GENOMIC DNA]</scope>
</reference>
<gene>
    <name evidence="2" type="ORF">LIER_18667</name>
</gene>
<organism evidence="2 3">
    <name type="scientific">Lithospermum erythrorhizon</name>
    <name type="common">Purple gromwell</name>
    <name type="synonym">Lithospermum officinale var. erythrorhizon</name>
    <dbReference type="NCBI Taxonomy" id="34254"/>
    <lineage>
        <taxon>Eukaryota</taxon>
        <taxon>Viridiplantae</taxon>
        <taxon>Streptophyta</taxon>
        <taxon>Embryophyta</taxon>
        <taxon>Tracheophyta</taxon>
        <taxon>Spermatophyta</taxon>
        <taxon>Magnoliopsida</taxon>
        <taxon>eudicotyledons</taxon>
        <taxon>Gunneridae</taxon>
        <taxon>Pentapetalae</taxon>
        <taxon>asterids</taxon>
        <taxon>lamiids</taxon>
        <taxon>Boraginales</taxon>
        <taxon>Boraginaceae</taxon>
        <taxon>Boraginoideae</taxon>
        <taxon>Lithospermeae</taxon>
        <taxon>Lithospermum</taxon>
    </lineage>
</organism>
<dbReference type="Proteomes" id="UP001454036">
    <property type="component" value="Unassembled WGS sequence"/>
</dbReference>
<evidence type="ECO:0008006" key="4">
    <source>
        <dbReference type="Google" id="ProtNLM"/>
    </source>
</evidence>
<dbReference type="EMBL" id="BAABME010004508">
    <property type="protein sequence ID" value="GAA0162616.1"/>
    <property type="molecule type" value="Genomic_DNA"/>
</dbReference>
<dbReference type="PANTHER" id="PTHR47481:SF22">
    <property type="entry name" value="RETROTRANSPOSON GAG DOMAIN-CONTAINING PROTEIN"/>
    <property type="match status" value="1"/>
</dbReference>
<dbReference type="AlphaFoldDB" id="A0AAV3QH72"/>
<dbReference type="GO" id="GO:0003676">
    <property type="term" value="F:nucleic acid binding"/>
    <property type="evidence" value="ECO:0007669"/>
    <property type="project" value="InterPro"/>
</dbReference>
<dbReference type="SUPFAM" id="SSF57756">
    <property type="entry name" value="Retrovirus zinc finger-like domains"/>
    <property type="match status" value="1"/>
</dbReference>
<evidence type="ECO:0000313" key="2">
    <source>
        <dbReference type="EMBL" id="GAA0162616.1"/>
    </source>
</evidence>
<dbReference type="PANTHER" id="PTHR47481">
    <property type="match status" value="1"/>
</dbReference>
<dbReference type="GO" id="GO:0008270">
    <property type="term" value="F:zinc ion binding"/>
    <property type="evidence" value="ECO:0007669"/>
    <property type="project" value="InterPro"/>
</dbReference>
<sequence length="289" mass="32926">MMDRLYVKQLAKPIEKKGVKPTEFTQDWNELDRRCLGYIRDYIDIGVIHHVKNEETAYGCWTKLEGLYERKTAAHKVGLVRQLSKLRYLDDQPITEHLNRLEHLFNQLTTMGVNFSNEVQALWLLGTLPESWETLSVSLSSSSAEGTLNKEAVSNAILNESTRRGISSEVNSSNVHDTLVCEHRKNKNKAKQFASKPKSKSKDKKGDKCHYCNKLGHWKSKFYSFKKDVTNGTVKTNKTNNNDVALVNPNCDLIVVGSSDICYTSTDEDWVIDTGASFHVTPHKHFFKT</sequence>
<protein>
    <recommendedName>
        <fullName evidence="4">Retrovirus-related Pol polyprotein from transposon TNT 1-94</fullName>
    </recommendedName>
</protein>
<proteinExistence type="predicted"/>